<accession>A0A099FD84</accession>
<dbReference type="AlphaFoldDB" id="A0A099FD84"/>
<evidence type="ECO:0000259" key="8">
    <source>
        <dbReference type="PROSITE" id="PS50110"/>
    </source>
</evidence>
<feature type="active site" evidence="5 6">
    <location>
        <position position="189"/>
    </location>
</feature>
<dbReference type="HAMAP" id="MF_00099">
    <property type="entry name" value="CheB_chemtxs"/>
    <property type="match status" value="1"/>
</dbReference>
<organism evidence="10 11">
    <name type="scientific">Paracoccus sphaerophysae</name>
    <dbReference type="NCBI Taxonomy" id="690417"/>
    <lineage>
        <taxon>Bacteria</taxon>
        <taxon>Pseudomonadati</taxon>
        <taxon>Pseudomonadota</taxon>
        <taxon>Alphaproteobacteria</taxon>
        <taxon>Rhodobacterales</taxon>
        <taxon>Paracoccaceae</taxon>
        <taxon>Paracoccus</taxon>
    </lineage>
</organism>
<proteinExistence type="inferred from homology"/>
<dbReference type="NCBIfam" id="NF001965">
    <property type="entry name" value="PRK00742.1"/>
    <property type="match status" value="1"/>
</dbReference>
<feature type="active site" evidence="5 6">
    <location>
        <position position="163"/>
    </location>
</feature>
<dbReference type="EC" id="3.1.1.61" evidence="5"/>
<evidence type="ECO:0000256" key="1">
    <source>
        <dbReference type="ARBA" id="ARBA00022490"/>
    </source>
</evidence>
<name>A0A099FD84_9RHOB</name>
<reference evidence="10 11" key="2">
    <citation type="submission" date="2014-10" db="EMBL/GenBank/DDBJ databases">
        <title>Paracoccus sanguinis sp. nov., isolated from clinical specimens of New York State patients.</title>
        <authorList>
            <person name="Mingle L.A."/>
            <person name="Cole J.A."/>
            <person name="Lapierre P."/>
            <person name="Musser K.A."/>
        </authorList>
    </citation>
    <scope>NUCLEOTIDE SEQUENCE [LARGE SCALE GENOMIC DNA]</scope>
    <source>
        <strain evidence="10 11">HAMBI 3106</strain>
    </source>
</reference>
<evidence type="ECO:0000256" key="3">
    <source>
        <dbReference type="ARBA" id="ARBA00022801"/>
    </source>
</evidence>
<evidence type="ECO:0000313" key="11">
    <source>
        <dbReference type="Proteomes" id="UP000029917"/>
    </source>
</evidence>
<dbReference type="SUPFAM" id="SSF52172">
    <property type="entry name" value="CheY-like"/>
    <property type="match status" value="1"/>
</dbReference>
<dbReference type="GO" id="GO:0008984">
    <property type="term" value="F:protein-glutamate methylesterase activity"/>
    <property type="evidence" value="ECO:0007669"/>
    <property type="project" value="UniProtKB-UniRule"/>
</dbReference>
<evidence type="ECO:0000256" key="2">
    <source>
        <dbReference type="ARBA" id="ARBA00022500"/>
    </source>
</evidence>
<dbReference type="EMBL" id="JRKS01000012">
    <property type="protein sequence ID" value="KGJ08208.1"/>
    <property type="molecule type" value="Genomic_DNA"/>
</dbReference>
<evidence type="ECO:0000256" key="5">
    <source>
        <dbReference type="HAMAP-Rule" id="MF_00099"/>
    </source>
</evidence>
<dbReference type="OrthoDB" id="9793421at2"/>
<dbReference type="RefSeq" id="WP_036717829.1">
    <property type="nucleotide sequence ID" value="NZ_JRKS01000012.1"/>
</dbReference>
<keyword evidence="5 7" id="KW-0597">Phosphoprotein</keyword>
<dbReference type="InterPro" id="IPR000673">
    <property type="entry name" value="Sig_transdc_resp-reg_Me-estase"/>
</dbReference>
<comment type="subcellular location">
    <subcellularLocation>
        <location evidence="5">Cytoplasm</location>
    </subcellularLocation>
</comment>
<evidence type="ECO:0000313" key="10">
    <source>
        <dbReference type="EMBL" id="KGJ08208.1"/>
    </source>
</evidence>
<dbReference type="InterPro" id="IPR001789">
    <property type="entry name" value="Sig_transdc_resp-reg_receiver"/>
</dbReference>
<dbReference type="CDD" id="cd17541">
    <property type="entry name" value="REC_CheB-like"/>
    <property type="match status" value="1"/>
</dbReference>
<comment type="similarity">
    <text evidence="5">Belongs to the CheB family.</text>
</comment>
<keyword evidence="2 5" id="KW-0145">Chemotaxis</keyword>
<dbReference type="Pfam" id="PF01339">
    <property type="entry name" value="CheB_methylest"/>
    <property type="match status" value="1"/>
</dbReference>
<dbReference type="SMART" id="SM00448">
    <property type="entry name" value="REC"/>
    <property type="match status" value="1"/>
</dbReference>
<dbReference type="CDD" id="cd16432">
    <property type="entry name" value="CheB_Rec"/>
    <property type="match status" value="1"/>
</dbReference>
<comment type="catalytic activity">
    <reaction evidence="4 5">
        <text>[protein]-L-glutamate 5-O-methyl ester + H2O = L-glutamyl-[protein] + methanol + H(+)</text>
        <dbReference type="Rhea" id="RHEA:23236"/>
        <dbReference type="Rhea" id="RHEA-COMP:10208"/>
        <dbReference type="Rhea" id="RHEA-COMP:10311"/>
        <dbReference type="ChEBI" id="CHEBI:15377"/>
        <dbReference type="ChEBI" id="CHEBI:15378"/>
        <dbReference type="ChEBI" id="CHEBI:17790"/>
        <dbReference type="ChEBI" id="CHEBI:29973"/>
        <dbReference type="ChEBI" id="CHEBI:82795"/>
        <dbReference type="EC" id="3.1.1.61"/>
    </reaction>
</comment>
<keyword evidence="11" id="KW-1185">Reference proteome</keyword>
<feature type="domain" description="CheB-type methylesterase" evidence="9">
    <location>
        <begin position="147"/>
        <end position="342"/>
    </location>
</feature>
<dbReference type="GO" id="GO:0000156">
    <property type="term" value="F:phosphorelay response regulator activity"/>
    <property type="evidence" value="ECO:0007669"/>
    <property type="project" value="InterPro"/>
</dbReference>
<keyword evidence="1 5" id="KW-0963">Cytoplasm</keyword>
<dbReference type="GO" id="GO:0005737">
    <property type="term" value="C:cytoplasm"/>
    <property type="evidence" value="ECO:0007669"/>
    <property type="project" value="UniProtKB-SubCell"/>
</dbReference>
<comment type="domain">
    <text evidence="5">Contains a C-terminal catalytic domain, and an N-terminal region which modulates catalytic activity.</text>
</comment>
<dbReference type="EC" id="3.5.1.44" evidence="5"/>
<dbReference type="PROSITE" id="PS50122">
    <property type="entry name" value="CHEB"/>
    <property type="match status" value="1"/>
</dbReference>
<dbReference type="STRING" id="690417.IC63_05920"/>
<dbReference type="PROSITE" id="PS50110">
    <property type="entry name" value="RESPONSE_REGULATORY"/>
    <property type="match status" value="1"/>
</dbReference>
<gene>
    <name evidence="5" type="primary">cheB</name>
    <name evidence="10" type="ORF">IC63_05920</name>
</gene>
<comment type="function">
    <text evidence="5">Involved in chemotaxis. Part of a chemotaxis signal transduction system that modulates chemotaxis in response to various stimuli. Catalyzes the demethylation of specific methylglutamate residues introduced into the chemoreceptors (methyl-accepting chemotaxis proteins or MCP) by CheR. Also mediates the irreversible deamidation of specific glutamine residues to glutamic acid.</text>
</comment>
<dbReference type="InterPro" id="IPR035909">
    <property type="entry name" value="CheB_C"/>
</dbReference>
<keyword evidence="3 5" id="KW-0378">Hydrolase</keyword>
<feature type="active site" evidence="5 6">
    <location>
        <position position="284"/>
    </location>
</feature>
<dbReference type="Gene3D" id="3.40.50.2300">
    <property type="match status" value="1"/>
</dbReference>
<comment type="PTM">
    <text evidence="5">Phosphorylated by CheA. Phosphorylation of the N-terminal regulatory domain activates the methylesterase activity.</text>
</comment>
<dbReference type="Pfam" id="PF00072">
    <property type="entry name" value="Response_reg"/>
    <property type="match status" value="1"/>
</dbReference>
<evidence type="ECO:0000256" key="7">
    <source>
        <dbReference type="PROSITE-ProRule" id="PRU00169"/>
    </source>
</evidence>
<dbReference type="PIRSF" id="PIRSF000876">
    <property type="entry name" value="RR_chemtxs_CheB"/>
    <property type="match status" value="1"/>
</dbReference>
<dbReference type="SUPFAM" id="SSF52738">
    <property type="entry name" value="Methylesterase CheB, C-terminal domain"/>
    <property type="match status" value="1"/>
</dbReference>
<reference evidence="10 11" key="1">
    <citation type="submission" date="2014-09" db="EMBL/GenBank/DDBJ databases">
        <authorList>
            <person name="McGinnis J.M."/>
            <person name="Wolfgang W.J."/>
        </authorList>
    </citation>
    <scope>NUCLEOTIDE SEQUENCE [LARGE SCALE GENOMIC DNA]</scope>
    <source>
        <strain evidence="10 11">HAMBI 3106</strain>
    </source>
</reference>
<dbReference type="PANTHER" id="PTHR42872:SF6">
    <property type="entry name" value="PROTEIN-GLUTAMATE METHYLESTERASE_PROTEIN-GLUTAMINE GLUTAMINASE"/>
    <property type="match status" value="1"/>
</dbReference>
<dbReference type="GO" id="GO:0050568">
    <property type="term" value="F:protein-glutamine glutaminase activity"/>
    <property type="evidence" value="ECO:0007669"/>
    <property type="project" value="UniProtKB-UniRule"/>
</dbReference>
<feature type="modified residue" description="4-aspartylphosphate" evidence="5 7">
    <location>
        <position position="56"/>
    </location>
</feature>
<evidence type="ECO:0000259" key="9">
    <source>
        <dbReference type="PROSITE" id="PS50122"/>
    </source>
</evidence>
<evidence type="ECO:0000256" key="6">
    <source>
        <dbReference type="PROSITE-ProRule" id="PRU00050"/>
    </source>
</evidence>
<dbReference type="GO" id="GO:0006935">
    <property type="term" value="P:chemotaxis"/>
    <property type="evidence" value="ECO:0007669"/>
    <property type="project" value="UniProtKB-UniRule"/>
</dbReference>
<dbReference type="Gene3D" id="3.40.50.180">
    <property type="entry name" value="Methylesterase CheB, C-terminal domain"/>
    <property type="match status" value="1"/>
</dbReference>
<comment type="caution">
    <text evidence="10">The sequence shown here is derived from an EMBL/GenBank/DDBJ whole genome shotgun (WGS) entry which is preliminary data.</text>
</comment>
<dbReference type="InterPro" id="IPR011006">
    <property type="entry name" value="CheY-like_superfamily"/>
</dbReference>
<feature type="domain" description="Response regulatory" evidence="8">
    <location>
        <begin position="5"/>
        <end position="122"/>
    </location>
</feature>
<evidence type="ECO:0000256" key="4">
    <source>
        <dbReference type="ARBA" id="ARBA00048267"/>
    </source>
</evidence>
<dbReference type="InterPro" id="IPR008248">
    <property type="entry name" value="CheB-like"/>
</dbReference>
<dbReference type="Proteomes" id="UP000029917">
    <property type="component" value="Unassembled WGS sequence"/>
</dbReference>
<dbReference type="PANTHER" id="PTHR42872">
    <property type="entry name" value="PROTEIN-GLUTAMATE METHYLESTERASE/PROTEIN-GLUTAMINE GLUTAMINASE"/>
    <property type="match status" value="1"/>
</dbReference>
<protein>
    <recommendedName>
        <fullName evidence="5">Protein-glutamate methylesterase/protein-glutamine glutaminase</fullName>
        <ecNumber evidence="5">3.1.1.61</ecNumber>
        <ecNumber evidence="5">3.5.1.44</ecNumber>
    </recommendedName>
</protein>
<comment type="catalytic activity">
    <reaction evidence="5">
        <text>L-glutaminyl-[protein] + H2O = L-glutamyl-[protein] + NH4(+)</text>
        <dbReference type="Rhea" id="RHEA:16441"/>
        <dbReference type="Rhea" id="RHEA-COMP:10207"/>
        <dbReference type="Rhea" id="RHEA-COMP:10208"/>
        <dbReference type="ChEBI" id="CHEBI:15377"/>
        <dbReference type="ChEBI" id="CHEBI:28938"/>
        <dbReference type="ChEBI" id="CHEBI:29973"/>
        <dbReference type="ChEBI" id="CHEBI:30011"/>
        <dbReference type="EC" id="3.5.1.44"/>
    </reaction>
</comment>
<sequence>MRPVRVLIIDDSMTMRRLIRLALSGDPRIDVVGEARDAQQARERLGELRPDVLTLDVEMPGQSGLDFLERLMAVRPMPVIMVSTETHHGTAAALEALSMGAVECVGKPVNAAAAADFAMLPDLVVAASTALIAPRPAGHQRPAGTPPPTGFIWNGRFVLIGSSTGGVDALERILSEYPSNCPPTVITQHMPAGFLTSFAQRLNTRIRPTIQLASTGAPLLPGNVYLAPGGDTHLAISSPRAPVCHLVDADKRNGHRPSVDYLFETGAQLGDKAIAVMLTGMGRDGADGMLAMRRARAICLAQDEATSVVWGMPRVAWESGAVDRLVPLPEIATQILSAAGRAMRAAS</sequence>